<sequence>MSLGVSRLSQQSVLILTSLEASYPNLFSKRMKKPRRHLFVAAPSIVRGCILSTMVLIQLSSSRVSVDGTLGSTCTGGRPKAKASSLLGLKLVGNSANNLINCLDGWYIVGYPRGGGAEPF</sequence>
<dbReference type="AlphaFoldDB" id="A0A915KG28"/>
<dbReference type="Proteomes" id="UP000887565">
    <property type="component" value="Unplaced"/>
</dbReference>
<evidence type="ECO:0000313" key="2">
    <source>
        <dbReference type="WBParaSite" id="nRc.2.0.1.t37335-RA"/>
    </source>
</evidence>
<organism evidence="1 2">
    <name type="scientific">Romanomermis culicivorax</name>
    <name type="common">Nematode worm</name>
    <dbReference type="NCBI Taxonomy" id="13658"/>
    <lineage>
        <taxon>Eukaryota</taxon>
        <taxon>Metazoa</taxon>
        <taxon>Ecdysozoa</taxon>
        <taxon>Nematoda</taxon>
        <taxon>Enoplea</taxon>
        <taxon>Dorylaimia</taxon>
        <taxon>Mermithida</taxon>
        <taxon>Mermithoidea</taxon>
        <taxon>Mermithidae</taxon>
        <taxon>Romanomermis</taxon>
    </lineage>
</organism>
<name>A0A915KG28_ROMCU</name>
<keyword evidence="1" id="KW-1185">Reference proteome</keyword>
<evidence type="ECO:0000313" key="1">
    <source>
        <dbReference type="Proteomes" id="UP000887565"/>
    </source>
</evidence>
<dbReference type="WBParaSite" id="nRc.2.0.1.t37335-RA">
    <property type="protein sequence ID" value="nRc.2.0.1.t37335-RA"/>
    <property type="gene ID" value="nRc.2.0.1.g37335"/>
</dbReference>
<proteinExistence type="predicted"/>
<reference evidence="2" key="1">
    <citation type="submission" date="2022-11" db="UniProtKB">
        <authorList>
            <consortium name="WormBaseParasite"/>
        </authorList>
    </citation>
    <scope>IDENTIFICATION</scope>
</reference>
<accession>A0A915KG28</accession>
<protein>
    <submittedName>
        <fullName evidence="2">Uncharacterized protein</fullName>
    </submittedName>
</protein>